<organism evidence="7 8">
    <name type="scientific">Yinghuangia aomiensis</name>
    <dbReference type="NCBI Taxonomy" id="676205"/>
    <lineage>
        <taxon>Bacteria</taxon>
        <taxon>Bacillati</taxon>
        <taxon>Actinomycetota</taxon>
        <taxon>Actinomycetes</taxon>
        <taxon>Kitasatosporales</taxon>
        <taxon>Streptomycetaceae</taxon>
        <taxon>Yinghuangia</taxon>
    </lineage>
</organism>
<dbReference type="InterPro" id="IPR020846">
    <property type="entry name" value="MFS_dom"/>
</dbReference>
<feature type="transmembrane region" description="Helical" evidence="5">
    <location>
        <begin position="12"/>
        <end position="36"/>
    </location>
</feature>
<feature type="transmembrane region" description="Helical" evidence="5">
    <location>
        <begin position="246"/>
        <end position="270"/>
    </location>
</feature>
<comment type="caution">
    <text evidence="7">The sequence shown here is derived from an EMBL/GenBank/DDBJ whole genome shotgun (WGS) entry which is preliminary data.</text>
</comment>
<sequence length="419" mass="43605">MLSPYRRIFEAPGTAAFAGAGFVSRIPLSMTGIGIVTMLSQMRGSYRLAGAVTAIMMVSGAALSPQVSRLVDRFGQRRVALPATAITVAALAALLLLARLDAPDWTLFLAVVPLGCQPTFGSMVRARWRHIYRADPQRLHTAYSFESVVDELCFIAGPILAVGLSTALFPEAGVLVSAMFLAVGAVLFCAQRTTEPPVGPDDGEKRPSAIRSPGLRVLMLTFAATGAIFGAVDVVTVAFAEEQGHKALASVVLAVYALGSCIAGIVFGLVKPRGRASSRFLVGVVVMAASMVPLVFVTNLWWVAGALFLAGLSVAPTLVTTMSLVEQFVPDGQLTEGMSWTMTGMALGVAAGSSIGGAVVDAHGAEAGYLLPLGAASLAALIALSGTYWLRRPRPSGAETHFGPDSALPQARAEMNESG</sequence>
<feature type="transmembrane region" description="Helical" evidence="5">
    <location>
        <begin position="369"/>
        <end position="390"/>
    </location>
</feature>
<dbReference type="InterPro" id="IPR011701">
    <property type="entry name" value="MFS"/>
</dbReference>
<evidence type="ECO:0000259" key="6">
    <source>
        <dbReference type="PROSITE" id="PS50850"/>
    </source>
</evidence>
<reference evidence="8" key="1">
    <citation type="journal article" date="2019" name="Int. J. Syst. Evol. Microbiol.">
        <title>The Global Catalogue of Microorganisms (GCM) 10K type strain sequencing project: providing services to taxonomists for standard genome sequencing and annotation.</title>
        <authorList>
            <consortium name="The Broad Institute Genomics Platform"/>
            <consortium name="The Broad Institute Genome Sequencing Center for Infectious Disease"/>
            <person name="Wu L."/>
            <person name="Ma J."/>
        </authorList>
    </citation>
    <scope>NUCLEOTIDE SEQUENCE [LARGE SCALE GENOMIC DNA]</scope>
    <source>
        <strain evidence="8">JCM 17986</strain>
    </source>
</reference>
<keyword evidence="4 5" id="KW-0472">Membrane</keyword>
<dbReference type="EMBL" id="BAABHS010000013">
    <property type="protein sequence ID" value="GAA4970544.1"/>
    <property type="molecule type" value="Genomic_DNA"/>
</dbReference>
<accession>A0ABP9HH21</accession>
<dbReference type="Gene3D" id="1.20.1250.20">
    <property type="entry name" value="MFS general substrate transporter like domains"/>
    <property type="match status" value="2"/>
</dbReference>
<feature type="transmembrane region" description="Helical" evidence="5">
    <location>
        <begin position="172"/>
        <end position="190"/>
    </location>
</feature>
<feature type="transmembrane region" description="Helical" evidence="5">
    <location>
        <begin position="277"/>
        <end position="296"/>
    </location>
</feature>
<dbReference type="Proteomes" id="UP001500466">
    <property type="component" value="Unassembled WGS sequence"/>
</dbReference>
<dbReference type="Pfam" id="PF07690">
    <property type="entry name" value="MFS_1"/>
    <property type="match status" value="1"/>
</dbReference>
<proteinExistence type="predicted"/>
<keyword evidence="8" id="KW-1185">Reference proteome</keyword>
<dbReference type="PANTHER" id="PTHR23542">
    <property type="match status" value="1"/>
</dbReference>
<dbReference type="SUPFAM" id="SSF103473">
    <property type="entry name" value="MFS general substrate transporter"/>
    <property type="match status" value="1"/>
</dbReference>
<dbReference type="PANTHER" id="PTHR23542:SF1">
    <property type="entry name" value="MAJOR FACILITATOR SUPERFAMILY (MFS) PROFILE DOMAIN-CONTAINING PROTEIN"/>
    <property type="match status" value="1"/>
</dbReference>
<protein>
    <submittedName>
        <fullName evidence="7">MFS transporter</fullName>
    </submittedName>
</protein>
<evidence type="ECO:0000256" key="3">
    <source>
        <dbReference type="ARBA" id="ARBA00022989"/>
    </source>
</evidence>
<feature type="transmembrane region" description="Helical" evidence="5">
    <location>
        <begin position="215"/>
        <end position="240"/>
    </location>
</feature>
<evidence type="ECO:0000256" key="1">
    <source>
        <dbReference type="ARBA" id="ARBA00004651"/>
    </source>
</evidence>
<evidence type="ECO:0000256" key="4">
    <source>
        <dbReference type="ARBA" id="ARBA00023136"/>
    </source>
</evidence>
<keyword evidence="3 5" id="KW-1133">Transmembrane helix</keyword>
<feature type="transmembrane region" description="Helical" evidence="5">
    <location>
        <begin position="79"/>
        <end position="99"/>
    </location>
</feature>
<dbReference type="RefSeq" id="WP_345676942.1">
    <property type="nucleotide sequence ID" value="NZ_BAABHS010000013.1"/>
</dbReference>
<feature type="transmembrane region" description="Helical" evidence="5">
    <location>
        <begin position="337"/>
        <end position="357"/>
    </location>
</feature>
<evidence type="ECO:0000256" key="5">
    <source>
        <dbReference type="SAM" id="Phobius"/>
    </source>
</evidence>
<feature type="domain" description="Major facilitator superfamily (MFS) profile" evidence="6">
    <location>
        <begin position="214"/>
        <end position="419"/>
    </location>
</feature>
<dbReference type="InterPro" id="IPR036259">
    <property type="entry name" value="MFS_trans_sf"/>
</dbReference>
<evidence type="ECO:0000256" key="2">
    <source>
        <dbReference type="ARBA" id="ARBA00022692"/>
    </source>
</evidence>
<dbReference type="PROSITE" id="PS50850">
    <property type="entry name" value="MFS"/>
    <property type="match status" value="1"/>
</dbReference>
<name>A0ABP9HH21_9ACTN</name>
<gene>
    <name evidence="7" type="ORF">GCM10023205_40200</name>
</gene>
<comment type="subcellular location">
    <subcellularLocation>
        <location evidence="1">Cell membrane</location>
        <topology evidence="1">Multi-pass membrane protein</topology>
    </subcellularLocation>
</comment>
<evidence type="ECO:0000313" key="7">
    <source>
        <dbReference type="EMBL" id="GAA4970544.1"/>
    </source>
</evidence>
<keyword evidence="2 5" id="KW-0812">Transmembrane</keyword>
<evidence type="ECO:0000313" key="8">
    <source>
        <dbReference type="Proteomes" id="UP001500466"/>
    </source>
</evidence>